<proteinExistence type="predicted"/>
<evidence type="ECO:0000313" key="2">
    <source>
        <dbReference type="Proteomes" id="UP000017836"/>
    </source>
</evidence>
<dbReference type="Gramene" id="ERN17981">
    <property type="protein sequence ID" value="ERN17981"/>
    <property type="gene ID" value="AMTR_s00046p00103460"/>
</dbReference>
<gene>
    <name evidence="1" type="ORF">AMTR_s00046p00103460</name>
</gene>
<dbReference type="Proteomes" id="UP000017836">
    <property type="component" value="Unassembled WGS sequence"/>
</dbReference>
<protein>
    <submittedName>
        <fullName evidence="1">Uncharacterized protein</fullName>
    </submittedName>
</protein>
<name>U5CXC3_AMBTC</name>
<organism evidence="1 2">
    <name type="scientific">Amborella trichopoda</name>
    <dbReference type="NCBI Taxonomy" id="13333"/>
    <lineage>
        <taxon>Eukaryota</taxon>
        <taxon>Viridiplantae</taxon>
        <taxon>Streptophyta</taxon>
        <taxon>Embryophyta</taxon>
        <taxon>Tracheophyta</taxon>
        <taxon>Spermatophyta</taxon>
        <taxon>Magnoliopsida</taxon>
        <taxon>Amborellales</taxon>
        <taxon>Amborellaceae</taxon>
        <taxon>Amborella</taxon>
    </lineage>
</organism>
<evidence type="ECO:0000313" key="1">
    <source>
        <dbReference type="EMBL" id="ERN17981.1"/>
    </source>
</evidence>
<keyword evidence="2" id="KW-1185">Reference proteome</keyword>
<dbReference type="EMBL" id="KI392290">
    <property type="protein sequence ID" value="ERN17981.1"/>
    <property type="molecule type" value="Genomic_DNA"/>
</dbReference>
<accession>U5CXC3</accession>
<sequence>MGSGAIGNAFDAIPSGAPLLSRVLAYHRNTDEVIAIDDDGEEPTSLAAHPDSGQGCNVHGSLPFPFQVRGLSLMSSDIRHMET</sequence>
<reference evidence="2" key="1">
    <citation type="journal article" date="2013" name="Science">
        <title>The Amborella genome and the evolution of flowering plants.</title>
        <authorList>
            <consortium name="Amborella Genome Project"/>
        </authorList>
    </citation>
    <scope>NUCLEOTIDE SEQUENCE [LARGE SCALE GENOMIC DNA]</scope>
</reference>
<dbReference type="HOGENOM" id="CLU_2545659_0_0_1"/>
<dbReference type="AlphaFoldDB" id="U5CXC3"/>